<reference evidence="8 9" key="1">
    <citation type="submission" date="2010-01" db="EMBL/GenBank/DDBJ databases">
        <authorList>
            <person name="Weinstock G."/>
            <person name="Sodergren E."/>
            <person name="Clifton S."/>
            <person name="Fulton L."/>
            <person name="Fulton B."/>
            <person name="Courtney L."/>
            <person name="Fronick C."/>
            <person name="Harrison M."/>
            <person name="Strong C."/>
            <person name="Farmer C."/>
            <person name="Delahaunty K."/>
            <person name="Markovic C."/>
            <person name="Hall O."/>
            <person name="Minx P."/>
            <person name="Tomlinson C."/>
            <person name="Mitreva M."/>
            <person name="Nelson J."/>
            <person name="Hou S."/>
            <person name="Wollam A."/>
            <person name="Pepin K.H."/>
            <person name="Johnson M."/>
            <person name="Bhonagiri V."/>
            <person name="Nash W.E."/>
            <person name="Warren W."/>
            <person name="Chinwalla A."/>
            <person name="Mardis E.R."/>
            <person name="Wilson R.K."/>
        </authorList>
    </citation>
    <scope>NUCLEOTIDE SEQUENCE [LARGE SCALE GENOMIC DNA]</scope>
    <source>
        <strain evidence="8 9">DSM 13479</strain>
    </source>
</reference>
<feature type="domain" description="Peptidase S8/S53" evidence="7">
    <location>
        <begin position="100"/>
        <end position="309"/>
    </location>
</feature>
<evidence type="ECO:0000259" key="7">
    <source>
        <dbReference type="Pfam" id="PF00082"/>
    </source>
</evidence>
<feature type="domain" description="Peptidase S8/S53" evidence="7">
    <location>
        <begin position="448"/>
        <end position="574"/>
    </location>
</feature>
<feature type="active site" description="Charge relay system" evidence="5 6">
    <location>
        <position position="519"/>
    </location>
</feature>
<organism evidence="8 9">
    <name type="scientific">Hungatella hathewayi DSM 13479</name>
    <dbReference type="NCBI Taxonomy" id="566550"/>
    <lineage>
        <taxon>Bacteria</taxon>
        <taxon>Bacillati</taxon>
        <taxon>Bacillota</taxon>
        <taxon>Clostridia</taxon>
        <taxon>Lachnospirales</taxon>
        <taxon>Lachnospiraceae</taxon>
        <taxon>Hungatella</taxon>
    </lineage>
</organism>
<dbReference type="EMBL" id="ACIO01000511">
    <property type="protein sequence ID" value="EFC96654.1"/>
    <property type="molecule type" value="Genomic_DNA"/>
</dbReference>
<evidence type="ECO:0000256" key="3">
    <source>
        <dbReference type="ARBA" id="ARBA00022801"/>
    </source>
</evidence>
<name>D3ANG2_9FIRM</name>
<feature type="active site" description="Charge relay system" evidence="5 6">
    <location>
        <position position="188"/>
    </location>
</feature>
<dbReference type="AlphaFoldDB" id="D3ANG2"/>
<dbReference type="InterPro" id="IPR036852">
    <property type="entry name" value="Peptidase_S8/S53_dom_sf"/>
</dbReference>
<dbReference type="SUPFAM" id="SSF52743">
    <property type="entry name" value="Subtilisin-like"/>
    <property type="match status" value="1"/>
</dbReference>
<dbReference type="PROSITE" id="PS00136">
    <property type="entry name" value="SUBTILASE_ASP"/>
    <property type="match status" value="1"/>
</dbReference>
<dbReference type="Proteomes" id="UP000004968">
    <property type="component" value="Unassembled WGS sequence"/>
</dbReference>
<feature type="active site" description="Charge relay system" evidence="5 6">
    <location>
        <position position="109"/>
    </location>
</feature>
<keyword evidence="2 6" id="KW-0645">Protease</keyword>
<dbReference type="EC" id="3.4.21.-" evidence="8"/>
<dbReference type="HOGENOM" id="CLU_025670_0_0_9"/>
<evidence type="ECO:0000256" key="4">
    <source>
        <dbReference type="ARBA" id="ARBA00022825"/>
    </source>
</evidence>
<dbReference type="Gene3D" id="2.60.120.1290">
    <property type="match status" value="1"/>
</dbReference>
<gene>
    <name evidence="8" type="ORF">CLOSTHATH_05162</name>
</gene>
<evidence type="ECO:0000313" key="9">
    <source>
        <dbReference type="Proteomes" id="UP000004968"/>
    </source>
</evidence>
<dbReference type="PROSITE" id="PS51892">
    <property type="entry name" value="SUBTILASE"/>
    <property type="match status" value="1"/>
</dbReference>
<dbReference type="PANTHER" id="PTHR43806:SF11">
    <property type="entry name" value="CEREVISIN-RELATED"/>
    <property type="match status" value="1"/>
</dbReference>
<dbReference type="InterPro" id="IPR000209">
    <property type="entry name" value="Peptidase_S8/S53_dom"/>
</dbReference>
<evidence type="ECO:0000256" key="6">
    <source>
        <dbReference type="PROSITE-ProRule" id="PRU01240"/>
    </source>
</evidence>
<evidence type="ECO:0000313" key="8">
    <source>
        <dbReference type="EMBL" id="EFC96654.1"/>
    </source>
</evidence>
<sequence length="589" mass="63912">MRYTMADCPINSASETIADFIYRNGSQQQFPGNSEDIPCMDFVSTDFSIIYTPLDTVEPISLSKFTYYSIPGLYTLLDSSSMDASGILATHASPALSNQGRGVIIGIIDTGIDYTNPLFRNQDGTTRILSIWDQSLPEDKSLLPAGVPNRYNASGASYGTEYTQEQINEALESDNPFAVVPSTDTNGHGTFLAGIAAGGILPNQDFTGAAPECELVIVKLKPAKQYLRDFYLISNDADAYQENDIMMGIKYLRVEAYSQRKPLVILLGIGSNLGSHEGTSPLNVMIQDISRYLGMATVIAAGNETGRGHHYMGSVPIGEESVEVEIRVGNAESQRGFVVELWADTADTYSVGFVSPSGESIGRIPIIGRNETSIPFLLEPTVITVNYQLIETGAGKQLVFIRFAAPTNGIWRIRVYNTQYLTGQFNMWLPAHTLISDETVFLTPSPYTTITLPGDSPSPITVGAYNHLNNSIYIHSGRGYTIGGLIKPDLAAPGVNVSGPSIGQRNQDSIPMTTRTGTSVAAAHVAGAVANLLSWGIIEGHNIAMSEATVKAFLIRGAKRNPALSYPNREWGYGALNLYETFLRLREIR</sequence>
<dbReference type="InterPro" id="IPR015500">
    <property type="entry name" value="Peptidase_S8_subtilisin-rel"/>
</dbReference>
<dbReference type="InterPro" id="IPR050131">
    <property type="entry name" value="Peptidase_S8_subtilisin-like"/>
</dbReference>
<dbReference type="GO" id="GO:0006508">
    <property type="term" value="P:proteolysis"/>
    <property type="evidence" value="ECO:0007669"/>
    <property type="project" value="UniProtKB-KW"/>
</dbReference>
<dbReference type="PIRSF" id="PIRSF037894">
    <property type="entry name" value="Subtilisin_rel_CspABC"/>
    <property type="match status" value="1"/>
</dbReference>
<evidence type="ECO:0000256" key="2">
    <source>
        <dbReference type="ARBA" id="ARBA00022670"/>
    </source>
</evidence>
<accession>D3ANG2</accession>
<dbReference type="InterPro" id="IPR023827">
    <property type="entry name" value="Peptidase_S8_Asp-AS"/>
</dbReference>
<dbReference type="CDD" id="cd07478">
    <property type="entry name" value="Peptidases_S8_CspA-like"/>
    <property type="match status" value="1"/>
</dbReference>
<comment type="similarity">
    <text evidence="1 6">Belongs to the peptidase S8 family.</text>
</comment>
<keyword evidence="4 6" id="KW-0720">Serine protease</keyword>
<protein>
    <submittedName>
        <fullName evidence="8">Peptidase, S8/S53 family</fullName>
        <ecNumber evidence="8">3.4.21.-</ecNumber>
    </submittedName>
</protein>
<dbReference type="PRINTS" id="PR00723">
    <property type="entry name" value="SUBTILISIN"/>
</dbReference>
<proteinExistence type="inferred from homology"/>
<comment type="caution">
    <text evidence="8">The sequence shown here is derived from an EMBL/GenBank/DDBJ whole genome shotgun (WGS) entry which is preliminary data.</text>
</comment>
<evidence type="ECO:0000256" key="5">
    <source>
        <dbReference type="PIRSR" id="PIRSR615500-1"/>
    </source>
</evidence>
<dbReference type="Gene3D" id="3.40.50.200">
    <property type="entry name" value="Peptidase S8/S53 domain"/>
    <property type="match status" value="1"/>
</dbReference>
<dbReference type="InterPro" id="IPR034045">
    <property type="entry name" value="Pep_S8_CspA-like"/>
</dbReference>
<evidence type="ECO:0000256" key="1">
    <source>
        <dbReference type="ARBA" id="ARBA00011073"/>
    </source>
</evidence>
<dbReference type="GO" id="GO:0004252">
    <property type="term" value="F:serine-type endopeptidase activity"/>
    <property type="evidence" value="ECO:0007669"/>
    <property type="project" value="UniProtKB-UniRule"/>
</dbReference>
<dbReference type="InterPro" id="IPR017310">
    <property type="entry name" value="Pept_S8A_subtilisin_clostridia"/>
</dbReference>
<dbReference type="PANTHER" id="PTHR43806">
    <property type="entry name" value="PEPTIDASE S8"/>
    <property type="match status" value="1"/>
</dbReference>
<dbReference type="Pfam" id="PF00082">
    <property type="entry name" value="Peptidase_S8"/>
    <property type="match status" value="2"/>
</dbReference>
<keyword evidence="3 6" id="KW-0378">Hydrolase</keyword>